<reference evidence="1" key="1">
    <citation type="journal article" date="2019" name="bioRxiv">
        <title>The Genome of the Zebra Mussel, Dreissena polymorpha: A Resource for Invasive Species Research.</title>
        <authorList>
            <person name="McCartney M.A."/>
            <person name="Auch B."/>
            <person name="Kono T."/>
            <person name="Mallez S."/>
            <person name="Zhang Y."/>
            <person name="Obille A."/>
            <person name="Becker A."/>
            <person name="Abrahante J.E."/>
            <person name="Garbe J."/>
            <person name="Badalamenti J.P."/>
            <person name="Herman A."/>
            <person name="Mangelson H."/>
            <person name="Liachko I."/>
            <person name="Sullivan S."/>
            <person name="Sone E.D."/>
            <person name="Koren S."/>
            <person name="Silverstein K.A.T."/>
            <person name="Beckman K.B."/>
            <person name="Gohl D.M."/>
        </authorList>
    </citation>
    <scope>NUCLEOTIDE SEQUENCE</scope>
    <source>
        <strain evidence="1">Duluth1</strain>
        <tissue evidence="1">Whole animal</tissue>
    </source>
</reference>
<dbReference type="EMBL" id="JAIWYP010000007">
    <property type="protein sequence ID" value="KAH3802385.1"/>
    <property type="molecule type" value="Genomic_DNA"/>
</dbReference>
<sequence>MLDGGSLFHRLPWKKVGANNAIAKSYETVVFDGYEDNPSFNDITHQRRGQKRKPEYEIEQRNLMIM</sequence>
<name>A0A9D4J8F9_DREPO</name>
<dbReference type="AlphaFoldDB" id="A0A9D4J8F9"/>
<proteinExistence type="predicted"/>
<organism evidence="1 2">
    <name type="scientific">Dreissena polymorpha</name>
    <name type="common">Zebra mussel</name>
    <name type="synonym">Mytilus polymorpha</name>
    <dbReference type="NCBI Taxonomy" id="45954"/>
    <lineage>
        <taxon>Eukaryota</taxon>
        <taxon>Metazoa</taxon>
        <taxon>Spiralia</taxon>
        <taxon>Lophotrochozoa</taxon>
        <taxon>Mollusca</taxon>
        <taxon>Bivalvia</taxon>
        <taxon>Autobranchia</taxon>
        <taxon>Heteroconchia</taxon>
        <taxon>Euheterodonta</taxon>
        <taxon>Imparidentia</taxon>
        <taxon>Neoheterodontei</taxon>
        <taxon>Myida</taxon>
        <taxon>Dreissenoidea</taxon>
        <taxon>Dreissenidae</taxon>
        <taxon>Dreissena</taxon>
    </lineage>
</organism>
<dbReference type="Proteomes" id="UP000828390">
    <property type="component" value="Unassembled WGS sequence"/>
</dbReference>
<keyword evidence="2" id="KW-1185">Reference proteome</keyword>
<comment type="caution">
    <text evidence="1">The sequence shown here is derived from an EMBL/GenBank/DDBJ whole genome shotgun (WGS) entry which is preliminary data.</text>
</comment>
<reference evidence="1" key="2">
    <citation type="submission" date="2020-11" db="EMBL/GenBank/DDBJ databases">
        <authorList>
            <person name="McCartney M.A."/>
            <person name="Auch B."/>
            <person name="Kono T."/>
            <person name="Mallez S."/>
            <person name="Becker A."/>
            <person name="Gohl D.M."/>
            <person name="Silverstein K.A.T."/>
            <person name="Koren S."/>
            <person name="Bechman K.B."/>
            <person name="Herman A."/>
            <person name="Abrahante J.E."/>
            <person name="Garbe J."/>
        </authorList>
    </citation>
    <scope>NUCLEOTIDE SEQUENCE</scope>
    <source>
        <strain evidence="1">Duluth1</strain>
        <tissue evidence="1">Whole animal</tissue>
    </source>
</reference>
<gene>
    <name evidence="1" type="ORF">DPMN_156061</name>
</gene>
<evidence type="ECO:0000313" key="1">
    <source>
        <dbReference type="EMBL" id="KAH3802385.1"/>
    </source>
</evidence>
<accession>A0A9D4J8F9</accession>
<evidence type="ECO:0000313" key="2">
    <source>
        <dbReference type="Proteomes" id="UP000828390"/>
    </source>
</evidence>
<protein>
    <submittedName>
        <fullName evidence="1">Uncharacterized protein</fullName>
    </submittedName>
</protein>